<comment type="caution">
    <text evidence="3">The sequence shown here is derived from an EMBL/GenBank/DDBJ whole genome shotgun (WGS) entry which is preliminary data.</text>
</comment>
<feature type="region of interest" description="Disordered" evidence="1">
    <location>
        <begin position="354"/>
        <end position="502"/>
    </location>
</feature>
<feature type="compositionally biased region" description="Polar residues" evidence="1">
    <location>
        <begin position="405"/>
        <end position="416"/>
    </location>
</feature>
<reference evidence="3 4" key="1">
    <citation type="submission" date="2024-05" db="EMBL/GenBank/DDBJ databases">
        <title>A draft genome resource for the thread blight pathogen Marasmius tenuissimus strain MS-2.</title>
        <authorList>
            <person name="Yulfo-Soto G.E."/>
            <person name="Baruah I.K."/>
            <person name="Amoako-Attah I."/>
            <person name="Bukari Y."/>
            <person name="Meinhardt L.W."/>
            <person name="Bailey B.A."/>
            <person name="Cohen S.P."/>
        </authorList>
    </citation>
    <scope>NUCLEOTIDE SEQUENCE [LARGE SCALE GENOMIC DNA]</scope>
    <source>
        <strain evidence="3 4">MS-2</strain>
    </source>
</reference>
<protein>
    <submittedName>
        <fullName evidence="3">Uncharacterized protein</fullName>
    </submittedName>
</protein>
<name>A0ABR2ZQ18_9AGAR</name>
<keyword evidence="2" id="KW-1133">Transmembrane helix</keyword>
<evidence type="ECO:0000256" key="1">
    <source>
        <dbReference type="SAM" id="MobiDB-lite"/>
    </source>
</evidence>
<proteinExistence type="predicted"/>
<evidence type="ECO:0000313" key="4">
    <source>
        <dbReference type="Proteomes" id="UP001437256"/>
    </source>
</evidence>
<evidence type="ECO:0000256" key="2">
    <source>
        <dbReference type="SAM" id="Phobius"/>
    </source>
</evidence>
<dbReference type="EMBL" id="JBBXMP010000087">
    <property type="protein sequence ID" value="KAL0063151.1"/>
    <property type="molecule type" value="Genomic_DNA"/>
</dbReference>
<keyword evidence="2" id="KW-0812">Transmembrane</keyword>
<feature type="compositionally biased region" description="Basic and acidic residues" evidence="1">
    <location>
        <begin position="371"/>
        <end position="384"/>
    </location>
</feature>
<keyword evidence="2" id="KW-0472">Membrane</keyword>
<feature type="compositionally biased region" description="Low complexity" evidence="1">
    <location>
        <begin position="420"/>
        <end position="430"/>
    </location>
</feature>
<dbReference type="Proteomes" id="UP001437256">
    <property type="component" value="Unassembled WGS sequence"/>
</dbReference>
<organism evidence="3 4">
    <name type="scientific">Marasmius tenuissimus</name>
    <dbReference type="NCBI Taxonomy" id="585030"/>
    <lineage>
        <taxon>Eukaryota</taxon>
        <taxon>Fungi</taxon>
        <taxon>Dikarya</taxon>
        <taxon>Basidiomycota</taxon>
        <taxon>Agaricomycotina</taxon>
        <taxon>Agaricomycetes</taxon>
        <taxon>Agaricomycetidae</taxon>
        <taxon>Agaricales</taxon>
        <taxon>Marasmiineae</taxon>
        <taxon>Marasmiaceae</taxon>
        <taxon>Marasmius</taxon>
    </lineage>
</organism>
<feature type="transmembrane region" description="Helical" evidence="2">
    <location>
        <begin position="321"/>
        <end position="344"/>
    </location>
</feature>
<gene>
    <name evidence="3" type="ORF">AAF712_009941</name>
</gene>
<accession>A0ABR2ZQ18</accession>
<feature type="compositionally biased region" description="Polar residues" evidence="1">
    <location>
        <begin position="449"/>
        <end position="463"/>
    </location>
</feature>
<keyword evidence="4" id="KW-1185">Reference proteome</keyword>
<dbReference type="Gene3D" id="2.60.120.260">
    <property type="entry name" value="Galactose-binding domain-like"/>
    <property type="match status" value="2"/>
</dbReference>
<feature type="region of interest" description="Disordered" evidence="1">
    <location>
        <begin position="292"/>
        <end position="316"/>
    </location>
</feature>
<evidence type="ECO:0000313" key="3">
    <source>
        <dbReference type="EMBL" id="KAL0063151.1"/>
    </source>
</evidence>
<sequence length="502" mass="54464">MTVGTWNFDASMFDNFGYWGDPYNRTMRGTNSGKAGFTFTFEGDFIQVKGAKDNRKISHPSNDTLDAAIGVLPKYDCQVDGSPISTISYRLNKYEITNNCLCEGSRLSKGPHTLTMNITLDDPNWQIFWLDSIEYAYLEGADLSKEVVKIDSSDPVSCTYHNDSGVWKENSALFNGTGEMGAAMSFRFNGSSASLYTFNKGSEGDWDRSSGRYYIDDAGDTIFDIPGSKPLPFDEQNRTDWWRQHLFTTNKVDEGKEHEMVITYTGAKTGSRPGQWLLIDYFYVTGARVSGSPEAAAGGPGGENDEGNGDTSGGSKTPVGAIAGGVVGGVVALLGIAGLIWLLMRRRRRRDGPRELYPKEGLDPFMLGPPGEHRPAQEQYHDHPQPTNSPPPASESKSRPLAQPVYSSERSTNTLSYHPVTTTATETGTGAVYGGSSADGGSANVAGDGSTSQNQAQNFSDMKSAQREAVSVETRQHQDSGVRYNQAGPSQVVDVPPSYTAD</sequence>